<evidence type="ECO:0000256" key="2">
    <source>
        <dbReference type="ARBA" id="ARBA00023125"/>
    </source>
</evidence>
<dbReference type="AlphaFoldDB" id="A0A7T1AMF6"/>
<dbReference type="PANTHER" id="PTHR40055:SF2">
    <property type="entry name" value="DNA GYRASE INHIBITOR"/>
    <property type="match status" value="1"/>
</dbReference>
<keyword evidence="6" id="KW-1185">Reference proteome</keyword>
<dbReference type="Gene3D" id="3.20.80.10">
    <property type="entry name" value="Regulatory factor, effector binding domain"/>
    <property type="match status" value="1"/>
</dbReference>
<reference evidence="5 6" key="1">
    <citation type="journal article" date="2021" name="Nat. Commun.">
        <title>Isolation of a member of the candidate phylum Atribacteria reveals a unique cell membrane structure.</title>
        <authorList>
            <person name="Taiki K."/>
            <person name="Nobu M.K."/>
            <person name="Kusada H."/>
            <person name="Meng X.-Y."/>
            <person name="Hosoki N."/>
            <person name="Uematsu K."/>
            <person name="Yoshioka H."/>
            <person name="Kamagata Y."/>
            <person name="Tamaki H."/>
        </authorList>
    </citation>
    <scope>NUCLEOTIDE SEQUENCE [LARGE SCALE GENOMIC DNA]</scope>
    <source>
        <strain evidence="5 6">RT761</strain>
    </source>
</reference>
<gene>
    <name evidence="5" type="primary">sbmC</name>
    <name evidence="5" type="ORF">RT761_01829</name>
</gene>
<dbReference type="InterPro" id="IPR011256">
    <property type="entry name" value="Reg_factor_effector_dom_sf"/>
</dbReference>
<organism evidence="5 6">
    <name type="scientific">Atribacter laminatus</name>
    <dbReference type="NCBI Taxonomy" id="2847778"/>
    <lineage>
        <taxon>Bacteria</taxon>
        <taxon>Pseudomonadati</taxon>
        <taxon>Atribacterota</taxon>
        <taxon>Atribacteria</taxon>
        <taxon>Atribacterales</taxon>
        <taxon>Atribacteraceae</taxon>
        <taxon>Atribacter</taxon>
    </lineage>
</organism>
<dbReference type="RefSeq" id="WP_218111107.1">
    <property type="nucleotide sequence ID" value="NZ_CP065383.1"/>
</dbReference>
<dbReference type="PROSITE" id="PS00041">
    <property type="entry name" value="HTH_ARAC_FAMILY_1"/>
    <property type="match status" value="1"/>
</dbReference>
<evidence type="ECO:0000259" key="4">
    <source>
        <dbReference type="PROSITE" id="PS01124"/>
    </source>
</evidence>
<accession>A0A7T1AMF6</accession>
<evidence type="ECO:0000313" key="6">
    <source>
        <dbReference type="Proteomes" id="UP000594463"/>
    </source>
</evidence>
<dbReference type="InterPro" id="IPR050908">
    <property type="entry name" value="SmbC-like"/>
</dbReference>
<proteinExistence type="predicted"/>
<dbReference type="Pfam" id="PF06445">
    <property type="entry name" value="GyrI-like"/>
    <property type="match status" value="1"/>
</dbReference>
<dbReference type="InterPro" id="IPR029442">
    <property type="entry name" value="GyrI-like"/>
</dbReference>
<dbReference type="PROSITE" id="PS01124">
    <property type="entry name" value="HTH_ARAC_FAMILY_2"/>
    <property type="match status" value="1"/>
</dbReference>
<evidence type="ECO:0000313" key="5">
    <source>
        <dbReference type="EMBL" id="QPM68607.1"/>
    </source>
</evidence>
<dbReference type="PANTHER" id="PTHR40055">
    <property type="entry name" value="TRANSCRIPTIONAL REGULATOR YGIV-RELATED"/>
    <property type="match status" value="1"/>
</dbReference>
<dbReference type="SUPFAM" id="SSF46689">
    <property type="entry name" value="Homeodomain-like"/>
    <property type="match status" value="2"/>
</dbReference>
<protein>
    <submittedName>
        <fullName evidence="5">DNA gyrase inhibitor</fullName>
    </submittedName>
</protein>
<keyword evidence="3" id="KW-0804">Transcription</keyword>
<dbReference type="Gene3D" id="1.10.10.60">
    <property type="entry name" value="Homeodomain-like"/>
    <property type="match status" value="2"/>
</dbReference>
<keyword evidence="2" id="KW-0238">DNA-binding</keyword>
<evidence type="ECO:0000256" key="3">
    <source>
        <dbReference type="ARBA" id="ARBA00023163"/>
    </source>
</evidence>
<dbReference type="InterPro" id="IPR018062">
    <property type="entry name" value="HTH_AraC-typ_CS"/>
</dbReference>
<sequence>MKAEQAKRSKMATQYWSRINLAVDYIEGNLDRDFTLEEIASVAGFSKYHFHRIFHIFTEETLFQFIQRLRLEKGATMLLNDPAKPVIDIALECGFASSASFAKSFKQYFGCTATNWRDQSHAASISKSNLGKEDSKQGQQLRNAGKASVPSNVYIEYADNTQIWRYELMENVNRVVEVKELPEMTLAYVRYVGPYKGDGQLFEGLFNKLFQWAGSRNLLRFPDTKTIIIYHDNPDITDESKLRVSVCVSVPADTVVDGEIGKMVLPAGKYAMARFELSDDEYQEAWDWVYGTWLPESGYQPDDRPCFEMYYNDPKTHPEGKSIVDICVGVKPL</sequence>
<dbReference type="EMBL" id="CP065383">
    <property type="protein sequence ID" value="QPM68607.1"/>
    <property type="molecule type" value="Genomic_DNA"/>
</dbReference>
<dbReference type="InterPro" id="IPR009057">
    <property type="entry name" value="Homeodomain-like_sf"/>
</dbReference>
<dbReference type="SUPFAM" id="SSF55136">
    <property type="entry name" value="Probable bacterial effector-binding domain"/>
    <property type="match status" value="1"/>
</dbReference>
<dbReference type="Pfam" id="PF12833">
    <property type="entry name" value="HTH_18"/>
    <property type="match status" value="1"/>
</dbReference>
<dbReference type="InterPro" id="IPR010499">
    <property type="entry name" value="AraC_E-bd"/>
</dbReference>
<dbReference type="GO" id="GO:0043565">
    <property type="term" value="F:sequence-specific DNA binding"/>
    <property type="evidence" value="ECO:0007669"/>
    <property type="project" value="InterPro"/>
</dbReference>
<dbReference type="Proteomes" id="UP000594463">
    <property type="component" value="Chromosome"/>
</dbReference>
<dbReference type="GO" id="GO:0003700">
    <property type="term" value="F:DNA-binding transcription factor activity"/>
    <property type="evidence" value="ECO:0007669"/>
    <property type="project" value="InterPro"/>
</dbReference>
<dbReference type="SMART" id="SM00871">
    <property type="entry name" value="AraC_E_bind"/>
    <property type="match status" value="1"/>
</dbReference>
<dbReference type="PRINTS" id="PR00032">
    <property type="entry name" value="HTHARAC"/>
</dbReference>
<evidence type="ECO:0000256" key="1">
    <source>
        <dbReference type="ARBA" id="ARBA00023015"/>
    </source>
</evidence>
<dbReference type="KEGG" id="alam:RT761_01829"/>
<name>A0A7T1AMF6_ATRLM</name>
<dbReference type="InterPro" id="IPR018060">
    <property type="entry name" value="HTH_AraC"/>
</dbReference>
<feature type="domain" description="HTH araC/xylS-type" evidence="4">
    <location>
        <begin position="20"/>
        <end position="119"/>
    </location>
</feature>
<keyword evidence="1" id="KW-0805">Transcription regulation</keyword>
<dbReference type="InterPro" id="IPR020449">
    <property type="entry name" value="Tscrpt_reg_AraC-type_HTH"/>
</dbReference>
<dbReference type="SMART" id="SM00342">
    <property type="entry name" value="HTH_ARAC"/>
    <property type="match status" value="1"/>
</dbReference>